<protein>
    <submittedName>
        <fullName evidence="1">Uncharacterized protein</fullName>
    </submittedName>
</protein>
<dbReference type="RefSeq" id="WP_114310958.1">
    <property type="nucleotide sequence ID" value="NZ_QPJO01000007.1"/>
</dbReference>
<dbReference type="OrthoDB" id="767565at2"/>
<evidence type="ECO:0000313" key="1">
    <source>
        <dbReference type="EMBL" id="RCW89821.1"/>
    </source>
</evidence>
<gene>
    <name evidence="1" type="ORF">DFQ08_1071</name>
</gene>
<proteinExistence type="predicted"/>
<name>A0A368ZAL2_9FLAO</name>
<dbReference type="AlphaFoldDB" id="A0A368ZAL2"/>
<sequence length="147" mass="17312">MEKLIKIIRNPYEEPYHINLIFKASNGESTGQLEIYDNAESLKELADVLEDFPFKETKTFLWELGSEKPEDRFRFYFKCEFSLIKHSSECVVRIRLNNNEDGIEKSISEFNIQCYPAELNKLGQLFREFSKLKKKTLFWNGLGGKVE</sequence>
<organism evidence="1 2">
    <name type="scientific">Winogradskyella arenosi</name>
    <dbReference type="NCBI Taxonomy" id="533325"/>
    <lineage>
        <taxon>Bacteria</taxon>
        <taxon>Pseudomonadati</taxon>
        <taxon>Bacteroidota</taxon>
        <taxon>Flavobacteriia</taxon>
        <taxon>Flavobacteriales</taxon>
        <taxon>Flavobacteriaceae</taxon>
        <taxon>Winogradskyella</taxon>
    </lineage>
</organism>
<dbReference type="EMBL" id="QPJO01000007">
    <property type="protein sequence ID" value="RCW89821.1"/>
    <property type="molecule type" value="Genomic_DNA"/>
</dbReference>
<comment type="caution">
    <text evidence="1">The sequence shown here is derived from an EMBL/GenBank/DDBJ whole genome shotgun (WGS) entry which is preliminary data.</text>
</comment>
<dbReference type="Proteomes" id="UP000253436">
    <property type="component" value="Unassembled WGS sequence"/>
</dbReference>
<keyword evidence="2" id="KW-1185">Reference proteome</keyword>
<reference evidence="1 2" key="1">
    <citation type="submission" date="2018-07" db="EMBL/GenBank/DDBJ databases">
        <title>Genomic Encyclopedia of Type Strains, Phase III (KMG-III): the genomes of soil and plant-associated and newly described type strains.</title>
        <authorList>
            <person name="Whitman W."/>
        </authorList>
    </citation>
    <scope>NUCLEOTIDE SEQUENCE [LARGE SCALE GENOMIC DNA]</scope>
    <source>
        <strain evidence="1 2">CECT 7958</strain>
    </source>
</reference>
<accession>A0A368ZAL2</accession>
<evidence type="ECO:0000313" key="2">
    <source>
        <dbReference type="Proteomes" id="UP000253436"/>
    </source>
</evidence>